<dbReference type="InterPro" id="IPR050097">
    <property type="entry name" value="Ferredoxin-NADP_redctase_2"/>
</dbReference>
<comment type="catalytic activity">
    <reaction evidence="9 10">
        <text>[thioredoxin]-dithiol + NADP(+) = [thioredoxin]-disulfide + NADPH + H(+)</text>
        <dbReference type="Rhea" id="RHEA:20345"/>
        <dbReference type="Rhea" id="RHEA-COMP:10698"/>
        <dbReference type="Rhea" id="RHEA-COMP:10700"/>
        <dbReference type="ChEBI" id="CHEBI:15378"/>
        <dbReference type="ChEBI" id="CHEBI:29950"/>
        <dbReference type="ChEBI" id="CHEBI:50058"/>
        <dbReference type="ChEBI" id="CHEBI:57783"/>
        <dbReference type="ChEBI" id="CHEBI:58349"/>
        <dbReference type="EC" id="1.8.1.9"/>
    </reaction>
</comment>
<dbReference type="GO" id="GO:0019430">
    <property type="term" value="P:removal of superoxide radicals"/>
    <property type="evidence" value="ECO:0007669"/>
    <property type="project" value="UniProtKB-UniRule"/>
</dbReference>
<gene>
    <name evidence="13" type="primary">trxB</name>
    <name evidence="13" type="ORF">QP433_07215</name>
</gene>
<evidence type="ECO:0000313" key="14">
    <source>
        <dbReference type="Proteomes" id="UP001229251"/>
    </source>
</evidence>
<dbReference type="SUPFAM" id="SSF51905">
    <property type="entry name" value="FAD/NAD(P)-binding domain"/>
    <property type="match status" value="1"/>
</dbReference>
<protein>
    <recommendedName>
        <fullName evidence="3 10">Thioredoxin reductase</fullName>
        <ecNumber evidence="10">1.8.1.9</ecNumber>
    </recommendedName>
</protein>
<keyword evidence="11" id="KW-0521">NADP</keyword>
<dbReference type="Gene3D" id="3.50.50.60">
    <property type="entry name" value="FAD/NAD(P)-binding domain"/>
    <property type="match status" value="2"/>
</dbReference>
<dbReference type="InterPro" id="IPR023753">
    <property type="entry name" value="FAD/NAD-binding_dom"/>
</dbReference>
<dbReference type="Proteomes" id="UP001229251">
    <property type="component" value="Unassembled WGS sequence"/>
</dbReference>
<keyword evidence="7" id="KW-1015">Disulfide bond</keyword>
<evidence type="ECO:0000313" key="13">
    <source>
        <dbReference type="EMBL" id="MDK7187766.1"/>
    </source>
</evidence>
<accession>A0AAJ1Q739</accession>
<dbReference type="InterPro" id="IPR036188">
    <property type="entry name" value="FAD/NAD-bd_sf"/>
</dbReference>
<sequence length="315" mass="34236">MAKEALVKEHVDVVIVGAGPAGLTAALYASRANLKTVMIEQGLPGGEVNNTADVENYLGYPLISGPELAEKMYQSAMVFGVDHVMGQVTKIDIEGEAKLVYTSDKCFISKVLILATGCQHRKLGLDSETRLNGKGVSYCAVCDGFFFRDKELVVVGGGDSAVEEATYLTQFASKVTIIHRRDQLRAQKLLQDRAFNHPKIDFIWDSVVEEVVGDQAVEAVRIKSLKDQKESLVSCQGVFIYIGLVPNTSLVTSLGICDEEGWIITNERMETSIPGVFAVGDVRQNTLRQIATAVGDGSRAGHQAYLYLQDMGANK</sequence>
<evidence type="ECO:0000256" key="11">
    <source>
        <dbReference type="RuleBase" id="RU003881"/>
    </source>
</evidence>
<dbReference type="GO" id="GO:0004791">
    <property type="term" value="F:thioredoxin-disulfide reductase (NADPH) activity"/>
    <property type="evidence" value="ECO:0007669"/>
    <property type="project" value="UniProtKB-UniRule"/>
</dbReference>
<feature type="domain" description="FAD/NAD(P)-binding" evidence="12">
    <location>
        <begin position="12"/>
        <end position="297"/>
    </location>
</feature>
<evidence type="ECO:0000256" key="9">
    <source>
        <dbReference type="ARBA" id="ARBA00048132"/>
    </source>
</evidence>
<dbReference type="PROSITE" id="PS00573">
    <property type="entry name" value="PYRIDINE_REDOX_2"/>
    <property type="match status" value="1"/>
</dbReference>
<reference evidence="13" key="1">
    <citation type="submission" date="2023-05" db="EMBL/GenBank/DDBJ databases">
        <title>Cataloging the Phylogenetic Diversity of Human Bladder Bacteria.</title>
        <authorList>
            <person name="Du J."/>
        </authorList>
    </citation>
    <scope>NUCLEOTIDE SEQUENCE</scope>
    <source>
        <strain evidence="13">UMB1231</strain>
    </source>
</reference>
<dbReference type="NCBIfam" id="TIGR01292">
    <property type="entry name" value="TRX_reduct"/>
    <property type="match status" value="1"/>
</dbReference>
<evidence type="ECO:0000256" key="8">
    <source>
        <dbReference type="ARBA" id="ARBA00023284"/>
    </source>
</evidence>
<evidence type="ECO:0000256" key="1">
    <source>
        <dbReference type="ARBA" id="ARBA00009333"/>
    </source>
</evidence>
<evidence type="ECO:0000259" key="12">
    <source>
        <dbReference type="Pfam" id="PF07992"/>
    </source>
</evidence>
<comment type="subunit">
    <text evidence="2 10">Homodimer.</text>
</comment>
<comment type="similarity">
    <text evidence="1 10">Belongs to the class-II pyridine nucleotide-disulfide oxidoreductase family.</text>
</comment>
<keyword evidence="4 10" id="KW-0285">Flavoprotein</keyword>
<proteinExistence type="inferred from homology"/>
<dbReference type="EMBL" id="JASOOE010000014">
    <property type="protein sequence ID" value="MDK7187766.1"/>
    <property type="molecule type" value="Genomic_DNA"/>
</dbReference>
<comment type="cofactor">
    <cofactor evidence="11">
        <name>FAD</name>
        <dbReference type="ChEBI" id="CHEBI:57692"/>
    </cofactor>
    <text evidence="11">Binds 1 FAD per subunit.</text>
</comment>
<evidence type="ECO:0000256" key="3">
    <source>
        <dbReference type="ARBA" id="ARBA00018719"/>
    </source>
</evidence>
<comment type="caution">
    <text evidence="13">The sequence shown here is derived from an EMBL/GenBank/DDBJ whole genome shotgun (WGS) entry which is preliminary data.</text>
</comment>
<evidence type="ECO:0000256" key="4">
    <source>
        <dbReference type="ARBA" id="ARBA00022630"/>
    </source>
</evidence>
<dbReference type="InterPro" id="IPR008255">
    <property type="entry name" value="Pyr_nucl-diS_OxRdtase_2_AS"/>
</dbReference>
<dbReference type="GO" id="GO:0005737">
    <property type="term" value="C:cytoplasm"/>
    <property type="evidence" value="ECO:0007669"/>
    <property type="project" value="InterPro"/>
</dbReference>
<evidence type="ECO:0000256" key="10">
    <source>
        <dbReference type="RuleBase" id="RU003880"/>
    </source>
</evidence>
<dbReference type="PRINTS" id="PR00469">
    <property type="entry name" value="PNDRDTASEII"/>
</dbReference>
<dbReference type="RefSeq" id="WP_285066195.1">
    <property type="nucleotide sequence ID" value="NZ_JASOOE010000014.1"/>
</dbReference>
<organism evidence="13 14">
    <name type="scientific">Facklamia hominis</name>
    <dbReference type="NCBI Taxonomy" id="178214"/>
    <lineage>
        <taxon>Bacteria</taxon>
        <taxon>Bacillati</taxon>
        <taxon>Bacillota</taxon>
        <taxon>Bacilli</taxon>
        <taxon>Lactobacillales</taxon>
        <taxon>Aerococcaceae</taxon>
        <taxon>Facklamia</taxon>
    </lineage>
</organism>
<dbReference type="InterPro" id="IPR005982">
    <property type="entry name" value="Thioredox_Rdtase"/>
</dbReference>
<dbReference type="PANTHER" id="PTHR48105">
    <property type="entry name" value="THIOREDOXIN REDUCTASE 1-RELATED-RELATED"/>
    <property type="match status" value="1"/>
</dbReference>
<keyword evidence="6 10" id="KW-0560">Oxidoreductase</keyword>
<keyword evidence="8 10" id="KW-0676">Redox-active center</keyword>
<evidence type="ECO:0000256" key="7">
    <source>
        <dbReference type="ARBA" id="ARBA00023157"/>
    </source>
</evidence>
<evidence type="ECO:0000256" key="6">
    <source>
        <dbReference type="ARBA" id="ARBA00023002"/>
    </source>
</evidence>
<dbReference type="EC" id="1.8.1.9" evidence="10"/>
<keyword evidence="5 10" id="KW-0274">FAD</keyword>
<dbReference type="Pfam" id="PF07992">
    <property type="entry name" value="Pyr_redox_2"/>
    <property type="match status" value="1"/>
</dbReference>
<name>A0AAJ1Q739_9LACT</name>
<evidence type="ECO:0000256" key="5">
    <source>
        <dbReference type="ARBA" id="ARBA00022827"/>
    </source>
</evidence>
<dbReference type="AlphaFoldDB" id="A0AAJ1Q739"/>
<evidence type="ECO:0000256" key="2">
    <source>
        <dbReference type="ARBA" id="ARBA00011738"/>
    </source>
</evidence>
<dbReference type="PRINTS" id="PR00368">
    <property type="entry name" value="FADPNR"/>
</dbReference>